<dbReference type="Proteomes" id="UP001596103">
    <property type="component" value="Unassembled WGS sequence"/>
</dbReference>
<comment type="similarity">
    <text evidence="2">Belongs to the thioredoxin family. DsbE subfamily.</text>
</comment>
<name>A0ABW0JDH3_9BURK</name>
<evidence type="ECO:0000256" key="5">
    <source>
        <dbReference type="ARBA" id="ARBA00023284"/>
    </source>
</evidence>
<evidence type="ECO:0000256" key="4">
    <source>
        <dbReference type="ARBA" id="ARBA00023157"/>
    </source>
</evidence>
<dbReference type="PANTHER" id="PTHR42852:SF6">
    <property type="entry name" value="THIOL:DISULFIDE INTERCHANGE PROTEIN DSBE"/>
    <property type="match status" value="1"/>
</dbReference>
<dbReference type="RefSeq" id="WP_377714295.1">
    <property type="nucleotide sequence ID" value="NZ_JBHSMP010000030.1"/>
</dbReference>
<comment type="caution">
    <text evidence="7">The sequence shown here is derived from an EMBL/GenBank/DDBJ whole genome shotgun (WGS) entry which is preliminary data.</text>
</comment>
<accession>A0ABW0JDH3</accession>
<dbReference type="InterPro" id="IPR013740">
    <property type="entry name" value="Redoxin"/>
</dbReference>
<evidence type="ECO:0000256" key="1">
    <source>
        <dbReference type="ARBA" id="ARBA00004196"/>
    </source>
</evidence>
<dbReference type="PANTHER" id="PTHR42852">
    <property type="entry name" value="THIOL:DISULFIDE INTERCHANGE PROTEIN DSBE"/>
    <property type="match status" value="1"/>
</dbReference>
<protein>
    <submittedName>
        <fullName evidence="7">DsbE family thiol:disulfide interchange protein</fullName>
    </submittedName>
</protein>
<evidence type="ECO:0000313" key="7">
    <source>
        <dbReference type="EMBL" id="MFC5431207.1"/>
    </source>
</evidence>
<dbReference type="NCBIfam" id="TIGR00385">
    <property type="entry name" value="dsbE"/>
    <property type="match status" value="1"/>
</dbReference>
<gene>
    <name evidence="7" type="ORF">ACFPTO_20730</name>
</gene>
<dbReference type="Gene3D" id="3.40.30.10">
    <property type="entry name" value="Glutaredoxin"/>
    <property type="match status" value="1"/>
</dbReference>
<keyword evidence="8" id="KW-1185">Reference proteome</keyword>
<dbReference type="EMBL" id="JBHSMP010000030">
    <property type="protein sequence ID" value="MFC5431207.1"/>
    <property type="molecule type" value="Genomic_DNA"/>
</dbReference>
<dbReference type="InterPro" id="IPR036249">
    <property type="entry name" value="Thioredoxin-like_sf"/>
</dbReference>
<dbReference type="InterPro" id="IPR013766">
    <property type="entry name" value="Thioredoxin_domain"/>
</dbReference>
<proteinExistence type="inferred from homology"/>
<sequence>MNILTSLRRHWILTLSAVAALALLLLLAVGMTRDPRELPSMLIGKPWPDMALPQLGSTAAGGGAIGPAQLRGKPRLVNLWASWCNVCADEQPVVMALGDTLRAQGRGDQLIGLNYKDSAKDATAWLQQQGNPFGMTLVDADGRMGIELGVYGAPETFLIDAKGVIVWKHVGALTPDVIANEVLPRLGAHS</sequence>
<dbReference type="Pfam" id="PF08534">
    <property type="entry name" value="Redoxin"/>
    <property type="match status" value="1"/>
</dbReference>
<keyword evidence="4" id="KW-1015">Disulfide bond</keyword>
<comment type="subcellular location">
    <subcellularLocation>
        <location evidence="1">Cell envelope</location>
    </subcellularLocation>
</comment>
<evidence type="ECO:0000256" key="3">
    <source>
        <dbReference type="ARBA" id="ARBA00022748"/>
    </source>
</evidence>
<dbReference type="InterPro" id="IPR050553">
    <property type="entry name" value="Thioredoxin_ResA/DsbE_sf"/>
</dbReference>
<dbReference type="PROSITE" id="PS51352">
    <property type="entry name" value="THIOREDOXIN_2"/>
    <property type="match status" value="1"/>
</dbReference>
<evidence type="ECO:0000259" key="6">
    <source>
        <dbReference type="PROSITE" id="PS51352"/>
    </source>
</evidence>
<dbReference type="InterPro" id="IPR004799">
    <property type="entry name" value="Periplasmic_diS_OxRdtase_DsbE"/>
</dbReference>
<organism evidence="7 8">
    <name type="scientific">Paraburkholderia denitrificans</name>
    <dbReference type="NCBI Taxonomy" id="694025"/>
    <lineage>
        <taxon>Bacteria</taxon>
        <taxon>Pseudomonadati</taxon>
        <taxon>Pseudomonadota</taxon>
        <taxon>Betaproteobacteria</taxon>
        <taxon>Burkholderiales</taxon>
        <taxon>Burkholderiaceae</taxon>
        <taxon>Paraburkholderia</taxon>
    </lineage>
</organism>
<evidence type="ECO:0000313" key="8">
    <source>
        <dbReference type="Proteomes" id="UP001596103"/>
    </source>
</evidence>
<keyword evidence="3" id="KW-0201">Cytochrome c-type biogenesis</keyword>
<evidence type="ECO:0000256" key="2">
    <source>
        <dbReference type="ARBA" id="ARBA00007758"/>
    </source>
</evidence>
<keyword evidence="5" id="KW-0676">Redox-active center</keyword>
<reference evidence="8" key="1">
    <citation type="journal article" date="2019" name="Int. J. Syst. Evol. Microbiol.">
        <title>The Global Catalogue of Microorganisms (GCM) 10K type strain sequencing project: providing services to taxonomists for standard genome sequencing and annotation.</title>
        <authorList>
            <consortium name="The Broad Institute Genomics Platform"/>
            <consortium name="The Broad Institute Genome Sequencing Center for Infectious Disease"/>
            <person name="Wu L."/>
            <person name="Ma J."/>
        </authorList>
    </citation>
    <scope>NUCLEOTIDE SEQUENCE [LARGE SCALE GENOMIC DNA]</scope>
    <source>
        <strain evidence="8">CCUG 56042</strain>
    </source>
</reference>
<feature type="domain" description="Thioredoxin" evidence="6">
    <location>
        <begin position="41"/>
        <end position="188"/>
    </location>
</feature>
<dbReference type="SUPFAM" id="SSF52833">
    <property type="entry name" value="Thioredoxin-like"/>
    <property type="match status" value="1"/>
</dbReference>